<feature type="active site" description="Proton donor/acceptor" evidence="4">
    <location>
        <position position="132"/>
    </location>
</feature>
<keyword evidence="4" id="KW-0057">Aromatic amino acid biosynthesis</keyword>
<feature type="binding site" evidence="4">
    <location>
        <position position="74"/>
    </location>
    <ligand>
        <name>3-dehydroquinate</name>
        <dbReference type="ChEBI" id="CHEBI:32364"/>
    </ligand>
</feature>
<dbReference type="EC" id="4.2.1.10" evidence="4"/>
<keyword evidence="4" id="KW-0028">Amino-acid biosynthesis</keyword>
<dbReference type="PANTHER" id="PTHR43699:SF1">
    <property type="entry name" value="3-DEHYDROQUINATE DEHYDRATASE"/>
    <property type="match status" value="1"/>
</dbReference>
<comment type="caution">
    <text evidence="4">Lacks conserved residue(s) required for the propagation of feature annotation.</text>
</comment>
<comment type="similarity">
    <text evidence="4">Belongs to the type-I 3-dehydroquinase family.</text>
</comment>
<dbReference type="InterPro" id="IPR050146">
    <property type="entry name" value="Type-I_3-dehydroquinase"/>
</dbReference>
<evidence type="ECO:0000256" key="1">
    <source>
        <dbReference type="ARBA" id="ARBA00001864"/>
    </source>
</evidence>
<evidence type="ECO:0000313" key="5">
    <source>
        <dbReference type="EMBL" id="PSL57992.1"/>
    </source>
</evidence>
<dbReference type="GO" id="GO:0009423">
    <property type="term" value="P:chorismate biosynthetic process"/>
    <property type="evidence" value="ECO:0007669"/>
    <property type="project" value="UniProtKB-UniRule"/>
</dbReference>
<dbReference type="GO" id="GO:0008652">
    <property type="term" value="P:amino acid biosynthetic process"/>
    <property type="evidence" value="ECO:0007669"/>
    <property type="project" value="UniProtKB-KW"/>
</dbReference>
<organism evidence="5 6">
    <name type="scientific">Saccharothrix carnea</name>
    <dbReference type="NCBI Taxonomy" id="1280637"/>
    <lineage>
        <taxon>Bacteria</taxon>
        <taxon>Bacillati</taxon>
        <taxon>Actinomycetota</taxon>
        <taxon>Actinomycetes</taxon>
        <taxon>Pseudonocardiales</taxon>
        <taxon>Pseudonocardiaceae</taxon>
        <taxon>Saccharothrix</taxon>
    </lineage>
</organism>
<dbReference type="SUPFAM" id="SSF51569">
    <property type="entry name" value="Aldolase"/>
    <property type="match status" value="1"/>
</dbReference>
<dbReference type="OrthoDB" id="9813659at2"/>
<dbReference type="HAMAP" id="MF_00214">
    <property type="entry name" value="AroD"/>
    <property type="match status" value="1"/>
</dbReference>
<feature type="binding site" evidence="4">
    <location>
        <position position="21"/>
    </location>
    <ligand>
        <name>3-dehydroquinate</name>
        <dbReference type="ChEBI" id="CHEBI:32364"/>
    </ligand>
</feature>
<dbReference type="Pfam" id="PF01487">
    <property type="entry name" value="DHquinase_I"/>
    <property type="match status" value="1"/>
</dbReference>
<evidence type="ECO:0000256" key="3">
    <source>
        <dbReference type="ARBA" id="ARBA00023270"/>
    </source>
</evidence>
<dbReference type="UniPathway" id="UPA00053">
    <property type="reaction ID" value="UER00086"/>
</dbReference>
<dbReference type="AlphaFoldDB" id="A0A2P8IHP3"/>
<reference evidence="5 6" key="1">
    <citation type="submission" date="2018-03" db="EMBL/GenBank/DDBJ databases">
        <title>Genomic Encyclopedia of Type Strains, Phase III (KMG-III): the genomes of soil and plant-associated and newly described type strains.</title>
        <authorList>
            <person name="Whitman W."/>
        </authorList>
    </citation>
    <scope>NUCLEOTIDE SEQUENCE [LARGE SCALE GENOMIC DNA]</scope>
    <source>
        <strain evidence="5 6">CGMCC 4.7097</strain>
    </source>
</reference>
<protein>
    <recommendedName>
        <fullName evidence="4">3-dehydroquinate dehydratase</fullName>
        <shortName evidence="4">3-dehydroquinase</shortName>
        <ecNumber evidence="4">4.2.1.10</ecNumber>
    </recommendedName>
    <alternativeName>
        <fullName evidence="4">Type I DHQase</fullName>
    </alternativeName>
    <alternativeName>
        <fullName evidence="4">Type I dehydroquinase</fullName>
        <shortName evidence="4">DHQ1</shortName>
    </alternativeName>
</protein>
<keyword evidence="6" id="KW-1185">Reference proteome</keyword>
<feature type="active site" description="Schiff-base intermediate with substrate" evidence="4">
    <location>
        <position position="159"/>
    </location>
</feature>
<dbReference type="InterPro" id="IPR001381">
    <property type="entry name" value="DHquinase_I"/>
</dbReference>
<evidence type="ECO:0000256" key="4">
    <source>
        <dbReference type="HAMAP-Rule" id="MF_00214"/>
    </source>
</evidence>
<keyword evidence="2 4" id="KW-0456">Lyase</keyword>
<name>A0A2P8IHP3_SACCR</name>
<comment type="catalytic activity">
    <reaction evidence="1 4">
        <text>3-dehydroquinate = 3-dehydroshikimate + H2O</text>
        <dbReference type="Rhea" id="RHEA:21096"/>
        <dbReference type="ChEBI" id="CHEBI:15377"/>
        <dbReference type="ChEBI" id="CHEBI:16630"/>
        <dbReference type="ChEBI" id="CHEBI:32364"/>
        <dbReference type="EC" id="4.2.1.10"/>
    </reaction>
</comment>
<dbReference type="CDD" id="cd00502">
    <property type="entry name" value="DHQase_I"/>
    <property type="match status" value="1"/>
</dbReference>
<dbReference type="GO" id="GO:0046279">
    <property type="term" value="P:3,4-dihydroxybenzoate biosynthetic process"/>
    <property type="evidence" value="ECO:0007669"/>
    <property type="project" value="TreeGrafter"/>
</dbReference>
<comment type="subunit">
    <text evidence="4">Homodimer.</text>
</comment>
<accession>A0A2P8IHP3</accession>
<dbReference type="Gene3D" id="3.20.20.70">
    <property type="entry name" value="Aldolase class I"/>
    <property type="match status" value="1"/>
</dbReference>
<dbReference type="NCBIfam" id="TIGR01093">
    <property type="entry name" value="aroD"/>
    <property type="match status" value="1"/>
</dbReference>
<sequence>MPRMNSMRALLDLDLPLIAVSFADEDSERAAAEARSAGVDVAELRIDRFARTDVGHVREQVGAFAGLPVLATVRSAAEGGGWSGAEEARLELFREVAPLVDAVDVELSSREVVADVIAAAHAHDALAIVSYHNFDHTPDIAELDRIARSAKEAGADIVKISTMATNAADLKVLASLLVNAGDTEMIVIAMGEIGTASRIFFPALGSRLTYTFIGHQPTSGQLDYAETSRLIRRFYPEYDRRKGGVDA</sequence>
<dbReference type="PANTHER" id="PTHR43699">
    <property type="entry name" value="3-DEHYDROQUINATE DEHYDRATASE"/>
    <property type="match status" value="1"/>
</dbReference>
<comment type="caution">
    <text evidence="5">The sequence shown here is derived from an EMBL/GenBank/DDBJ whole genome shotgun (WGS) entry which is preliminary data.</text>
</comment>
<dbReference type="EMBL" id="PYAX01000001">
    <property type="protein sequence ID" value="PSL57992.1"/>
    <property type="molecule type" value="Genomic_DNA"/>
</dbReference>
<keyword evidence="3 4" id="KW-0704">Schiff base</keyword>
<dbReference type="Proteomes" id="UP000241118">
    <property type="component" value="Unassembled WGS sequence"/>
</dbReference>
<dbReference type="InterPro" id="IPR013785">
    <property type="entry name" value="Aldolase_TIM"/>
</dbReference>
<feature type="binding site" evidence="4">
    <location>
        <position position="221"/>
    </location>
    <ligand>
        <name>3-dehydroquinate</name>
        <dbReference type="ChEBI" id="CHEBI:32364"/>
    </ligand>
</feature>
<proteinExistence type="inferred from homology"/>
<dbReference type="GO" id="GO:0009073">
    <property type="term" value="P:aromatic amino acid family biosynthetic process"/>
    <property type="evidence" value="ECO:0007669"/>
    <property type="project" value="UniProtKB-KW"/>
</dbReference>
<feature type="binding site" evidence="4">
    <location>
        <position position="198"/>
    </location>
    <ligand>
        <name>3-dehydroquinate</name>
        <dbReference type="ChEBI" id="CHEBI:32364"/>
    </ligand>
</feature>
<evidence type="ECO:0000256" key="2">
    <source>
        <dbReference type="ARBA" id="ARBA00023239"/>
    </source>
</evidence>
<comment type="pathway">
    <text evidence="4">Metabolic intermediate biosynthesis; chorismate biosynthesis; chorismate from D-erythrose 4-phosphate and phosphoenolpyruvate: step 3/7.</text>
</comment>
<comment type="function">
    <text evidence="4">Involved in the third step of the chorismate pathway, which leads to the biosynthesis of aromatic amino acids. Catalyzes the cis-dehydration of 3-dehydroquinate (DHQ) and introduces the first double bond of the aromatic ring to yield 3-dehydroshikimate.</text>
</comment>
<dbReference type="GO" id="GO:0003855">
    <property type="term" value="F:3-dehydroquinate dehydratase activity"/>
    <property type="evidence" value="ECO:0007669"/>
    <property type="project" value="UniProtKB-UniRule"/>
</dbReference>
<evidence type="ECO:0000313" key="6">
    <source>
        <dbReference type="Proteomes" id="UP000241118"/>
    </source>
</evidence>
<gene>
    <name evidence="4" type="primary">aroD</name>
    <name evidence="5" type="ORF">B0I31_101206</name>
</gene>
<feature type="binding site" evidence="4">
    <location>
        <begin position="43"/>
        <end position="45"/>
    </location>
    <ligand>
        <name>3-dehydroquinate</name>
        <dbReference type="ChEBI" id="CHEBI:32364"/>
    </ligand>
</feature>